<proteinExistence type="predicted"/>
<dbReference type="PANTHER" id="PTHR23026:SF123">
    <property type="entry name" value="NAD(P)H NITROREDUCTASE RV3131-RELATED"/>
    <property type="match status" value="1"/>
</dbReference>
<dbReference type="EC" id="1.-.-.-" evidence="2"/>
<dbReference type="GO" id="GO:0016491">
    <property type="term" value="F:oxidoreductase activity"/>
    <property type="evidence" value="ECO:0007669"/>
    <property type="project" value="UniProtKB-KW"/>
</dbReference>
<reference evidence="2 3" key="1">
    <citation type="submission" date="2015-01" db="EMBL/GenBank/DDBJ databases">
        <authorList>
            <person name="Aslett A.Martin."/>
            <person name="De Silva Nishadi"/>
        </authorList>
    </citation>
    <scope>NUCLEOTIDE SEQUENCE [LARGE SCALE GENOMIC DNA]</scope>
    <source>
        <strain evidence="2 3">R28058</strain>
    </source>
</reference>
<dbReference type="Proteomes" id="UP000049127">
    <property type="component" value="Unassembled WGS sequence"/>
</dbReference>
<evidence type="ECO:0000313" key="2">
    <source>
        <dbReference type="EMBL" id="CEQ03175.1"/>
    </source>
</evidence>
<dbReference type="Gene3D" id="3.40.109.10">
    <property type="entry name" value="NADH Oxidase"/>
    <property type="match status" value="1"/>
</dbReference>
<dbReference type="OrthoDB" id="9812105at2"/>
<dbReference type="InterPro" id="IPR050627">
    <property type="entry name" value="Nitroreductase/BluB"/>
</dbReference>
<protein>
    <submittedName>
        <fullName evidence="2">Nitroreductase</fullName>
        <ecNumber evidence="2">1.-.-.-</ecNumber>
    </submittedName>
</protein>
<dbReference type="SUPFAM" id="SSF55469">
    <property type="entry name" value="FMN-dependent nitroreductase-like"/>
    <property type="match status" value="1"/>
</dbReference>
<gene>
    <name evidence="2" type="primary">yodC</name>
    <name evidence="2" type="ORF">R28058_09081</name>
</gene>
<keyword evidence="2" id="KW-0560">Oxidoreductase</keyword>
<organism evidence="2 3">
    <name type="scientific">Paraclostridium sordellii</name>
    <name type="common">Clostridium sordellii</name>
    <dbReference type="NCBI Taxonomy" id="1505"/>
    <lineage>
        <taxon>Bacteria</taxon>
        <taxon>Bacillati</taxon>
        <taxon>Bacillota</taxon>
        <taxon>Clostridia</taxon>
        <taxon>Peptostreptococcales</taxon>
        <taxon>Peptostreptococcaceae</taxon>
        <taxon>Paraclostridium</taxon>
    </lineage>
</organism>
<sequence length="212" mass="23941">MNKLDFIYNRVSVRKYKNEAIPKEDIVEILKAGTYAPSGKNLQNWHFVVVSDVEKIKKISECVINKGNKLIKEVNDDKEKASFLKMLPYYTVFKSAPVLILVYASEYPNTEYNILKLANKSDEYLQKALFSNPGIQNIGAAMENILLASSAMGYGTCWMTGPNFARDEIKGLIGFEKEGFELACMTPLGVPTDEKHPRAKRKSLEEVVTFID</sequence>
<dbReference type="InterPro" id="IPR000415">
    <property type="entry name" value="Nitroreductase-like"/>
</dbReference>
<feature type="domain" description="Nitroreductase" evidence="1">
    <location>
        <begin position="7"/>
        <end position="189"/>
    </location>
</feature>
<name>A0A0C7G4B5_PARSO</name>
<evidence type="ECO:0000313" key="3">
    <source>
        <dbReference type="Proteomes" id="UP000049127"/>
    </source>
</evidence>
<dbReference type="AlphaFoldDB" id="A0A0C7G4B5"/>
<dbReference type="EMBL" id="CEKZ01000003">
    <property type="protein sequence ID" value="CEQ03175.1"/>
    <property type="molecule type" value="Genomic_DNA"/>
</dbReference>
<dbReference type="Pfam" id="PF00881">
    <property type="entry name" value="Nitroreductase"/>
    <property type="match status" value="1"/>
</dbReference>
<evidence type="ECO:0000259" key="1">
    <source>
        <dbReference type="Pfam" id="PF00881"/>
    </source>
</evidence>
<dbReference type="PANTHER" id="PTHR23026">
    <property type="entry name" value="NADPH NITROREDUCTASE"/>
    <property type="match status" value="1"/>
</dbReference>
<dbReference type="RefSeq" id="WP_055333903.1">
    <property type="nucleotide sequence ID" value="NZ_CDNF01000003.1"/>
</dbReference>
<dbReference type="InterPro" id="IPR029479">
    <property type="entry name" value="Nitroreductase"/>
</dbReference>
<accession>A0A0C7G4B5</accession>